<gene>
    <name evidence="12" type="ORF">RDWZM_002484</name>
</gene>
<dbReference type="OMA" id="YTENQVT"/>
<evidence type="ECO:0000313" key="13">
    <source>
        <dbReference type="Proteomes" id="UP001142055"/>
    </source>
</evidence>
<dbReference type="InterPro" id="IPR010300">
    <property type="entry name" value="CDO_1"/>
</dbReference>
<keyword evidence="8 10" id="KW-0408">Iron</keyword>
<dbReference type="OrthoDB" id="543511at2759"/>
<keyword evidence="6 11" id="KW-0223">Dioxygenase</keyword>
<feature type="binding site" evidence="10">
    <location>
        <position position="82"/>
    </location>
    <ligand>
        <name>Fe cation</name>
        <dbReference type="ChEBI" id="CHEBI:24875"/>
        <note>catalytic</note>
    </ligand>
</feature>
<dbReference type="EMBL" id="JAPWDV010000001">
    <property type="protein sequence ID" value="KAJ6223939.1"/>
    <property type="molecule type" value="Genomic_DNA"/>
</dbReference>
<dbReference type="PANTHER" id="PTHR12918:SF1">
    <property type="entry name" value="CYSTEINE DIOXYGENASE TYPE 1"/>
    <property type="match status" value="1"/>
</dbReference>
<evidence type="ECO:0000256" key="3">
    <source>
        <dbReference type="ARBA" id="ARBA00013133"/>
    </source>
</evidence>
<dbReference type="EC" id="1.13.11.20" evidence="3 11"/>
<evidence type="ECO:0000256" key="4">
    <source>
        <dbReference type="ARBA" id="ARBA00022723"/>
    </source>
</evidence>
<dbReference type="GO" id="GO:0019448">
    <property type="term" value="P:L-cysteine catabolic process"/>
    <property type="evidence" value="ECO:0007669"/>
    <property type="project" value="TreeGrafter"/>
</dbReference>
<evidence type="ECO:0000256" key="8">
    <source>
        <dbReference type="ARBA" id="ARBA00023004"/>
    </source>
</evidence>
<dbReference type="SUPFAM" id="SSF51182">
    <property type="entry name" value="RmlC-like cupins"/>
    <property type="match status" value="1"/>
</dbReference>
<dbReference type="AlphaFoldDB" id="A0A9Q0MED1"/>
<organism evidence="12 13">
    <name type="scientific">Blomia tropicalis</name>
    <name type="common">Mite</name>
    <dbReference type="NCBI Taxonomy" id="40697"/>
    <lineage>
        <taxon>Eukaryota</taxon>
        <taxon>Metazoa</taxon>
        <taxon>Ecdysozoa</taxon>
        <taxon>Arthropoda</taxon>
        <taxon>Chelicerata</taxon>
        <taxon>Arachnida</taxon>
        <taxon>Acari</taxon>
        <taxon>Acariformes</taxon>
        <taxon>Sarcoptiformes</taxon>
        <taxon>Astigmata</taxon>
        <taxon>Glycyphagoidea</taxon>
        <taxon>Echimyopodidae</taxon>
        <taxon>Blomia</taxon>
    </lineage>
</organism>
<accession>A0A9Q0MED1</accession>
<evidence type="ECO:0000256" key="7">
    <source>
        <dbReference type="ARBA" id="ARBA00023002"/>
    </source>
</evidence>
<feature type="cross-link" description="3'-(S-cysteinyl)-tyrosine (Cys-Tyr)" evidence="9">
    <location>
        <begin position="89"/>
        <end position="161"/>
    </location>
</feature>
<dbReference type="GO" id="GO:0042412">
    <property type="term" value="P:taurine biosynthetic process"/>
    <property type="evidence" value="ECO:0007669"/>
    <property type="project" value="UniProtKB-UniRule"/>
</dbReference>
<evidence type="ECO:0000256" key="9">
    <source>
        <dbReference type="PIRSR" id="PIRSR610300-50"/>
    </source>
</evidence>
<comment type="cofactor">
    <cofactor evidence="11">
        <name>Fe cation</name>
        <dbReference type="ChEBI" id="CHEBI:24875"/>
    </cofactor>
    <text evidence="11">Binds 1 Fe cation per subunit.</text>
</comment>
<feature type="binding site" evidence="10">
    <location>
        <position position="84"/>
    </location>
    <ligand>
        <name>Fe cation</name>
        <dbReference type="ChEBI" id="CHEBI:24875"/>
        <note>catalytic</note>
    </ligand>
</feature>
<evidence type="ECO:0000256" key="10">
    <source>
        <dbReference type="PIRSR" id="PIRSR610300-51"/>
    </source>
</evidence>
<dbReference type="GO" id="GO:0017172">
    <property type="term" value="F:cysteine dioxygenase activity"/>
    <property type="evidence" value="ECO:0007669"/>
    <property type="project" value="UniProtKB-UniRule"/>
</dbReference>
<reference evidence="12" key="1">
    <citation type="submission" date="2022-12" db="EMBL/GenBank/DDBJ databases">
        <title>Genome assemblies of Blomia tropicalis.</title>
        <authorList>
            <person name="Cui Y."/>
        </authorList>
    </citation>
    <scope>NUCLEOTIDE SEQUENCE</scope>
    <source>
        <tissue evidence="12">Adult mites</tissue>
    </source>
</reference>
<comment type="pathway">
    <text evidence="1 11">Organosulfur biosynthesis; taurine biosynthesis; hypotaurine from L-cysteine: step 1/2.</text>
</comment>
<name>A0A9Q0MED1_BLOTA</name>
<dbReference type="InterPro" id="IPR011051">
    <property type="entry name" value="RmlC_Cupin_sf"/>
</dbReference>
<keyword evidence="7 11" id="KW-0560">Oxidoreductase</keyword>
<evidence type="ECO:0000313" key="12">
    <source>
        <dbReference type="EMBL" id="KAJ6223939.1"/>
    </source>
</evidence>
<evidence type="ECO:0000256" key="6">
    <source>
        <dbReference type="ARBA" id="ARBA00022964"/>
    </source>
</evidence>
<keyword evidence="5 9" id="KW-0883">Thioether bond</keyword>
<keyword evidence="4 10" id="KW-0479">Metal-binding</keyword>
<comment type="caution">
    <text evidence="12">The sequence shown here is derived from an EMBL/GenBank/DDBJ whole genome shotgun (WGS) entry which is preliminary data.</text>
</comment>
<dbReference type="PANTHER" id="PTHR12918">
    <property type="entry name" value="CYSTEINE DIOXYGENASE"/>
    <property type="match status" value="1"/>
</dbReference>
<dbReference type="CDD" id="cd10548">
    <property type="entry name" value="cupin_CDO"/>
    <property type="match status" value="1"/>
</dbReference>
<proteinExistence type="inferred from homology"/>
<keyword evidence="13" id="KW-1185">Reference proteome</keyword>
<comment type="similarity">
    <text evidence="2 11">Belongs to the cysteine dioxygenase family.</text>
</comment>
<evidence type="ECO:0000256" key="5">
    <source>
        <dbReference type="ARBA" id="ARBA00022784"/>
    </source>
</evidence>
<dbReference type="Pfam" id="PF05995">
    <property type="entry name" value="CDO_I"/>
    <property type="match status" value="1"/>
</dbReference>
<dbReference type="Proteomes" id="UP001142055">
    <property type="component" value="Chromosome 1"/>
</dbReference>
<evidence type="ECO:0000256" key="2">
    <source>
        <dbReference type="ARBA" id="ARBA00006622"/>
    </source>
</evidence>
<sequence length="222" mass="25933">MISHPKSFEDLIRQLREMFNSEEVDIEQVKSLMASYQTNPSDWAKFVHFDKFRYTRNLVDAGNGKYNLMILCWPQKIQSQIHDHSDAHCIMRSLSGTLYEVRFRWPESNGSTRLDDLSRMEKIDETKLDSENPVAYINDSIGLHRVENRDPVQYAVTLHLYCPPFTQCNTFDEETGLNETVRMTFDNEPKKAMPTYTVRKMSSVTNMVGEITKEMLLFEQSV</sequence>
<comment type="catalytic activity">
    <reaction evidence="11">
        <text>L-cysteine + O2 = 3-sulfino-L-alanine + H(+)</text>
        <dbReference type="Rhea" id="RHEA:20441"/>
        <dbReference type="ChEBI" id="CHEBI:15378"/>
        <dbReference type="ChEBI" id="CHEBI:15379"/>
        <dbReference type="ChEBI" id="CHEBI:35235"/>
        <dbReference type="ChEBI" id="CHEBI:61085"/>
        <dbReference type="EC" id="1.13.11.20"/>
    </reaction>
</comment>
<feature type="binding site" evidence="10">
    <location>
        <position position="144"/>
    </location>
    <ligand>
        <name>Fe cation</name>
        <dbReference type="ChEBI" id="CHEBI:24875"/>
        <note>catalytic</note>
    </ligand>
</feature>
<protein>
    <recommendedName>
        <fullName evidence="3 11">Cysteine dioxygenase</fullName>
        <ecNumber evidence="3 11">1.13.11.20</ecNumber>
    </recommendedName>
</protein>
<dbReference type="Gene3D" id="2.60.120.10">
    <property type="entry name" value="Jelly Rolls"/>
    <property type="match status" value="1"/>
</dbReference>
<dbReference type="InterPro" id="IPR014710">
    <property type="entry name" value="RmlC-like_jellyroll"/>
</dbReference>
<dbReference type="GO" id="GO:0008198">
    <property type="term" value="F:ferrous iron binding"/>
    <property type="evidence" value="ECO:0007669"/>
    <property type="project" value="TreeGrafter"/>
</dbReference>
<evidence type="ECO:0000256" key="11">
    <source>
        <dbReference type="RuleBase" id="RU366010"/>
    </source>
</evidence>
<evidence type="ECO:0000256" key="1">
    <source>
        <dbReference type="ARBA" id="ARBA00004759"/>
    </source>
</evidence>